<keyword evidence="11" id="KW-1185">Reference proteome</keyword>
<feature type="transmembrane region" description="Helical" evidence="8">
    <location>
        <begin position="839"/>
        <end position="858"/>
    </location>
</feature>
<feature type="coiled-coil region" evidence="7">
    <location>
        <begin position="759"/>
        <end position="798"/>
    </location>
</feature>
<feature type="transmembrane region" description="Helical" evidence="8">
    <location>
        <begin position="168"/>
        <end position="188"/>
    </location>
</feature>
<evidence type="ECO:0000256" key="4">
    <source>
        <dbReference type="ARBA" id="ARBA00022989"/>
    </source>
</evidence>
<comment type="subcellular location">
    <subcellularLocation>
        <location evidence="1">Membrane</location>
        <topology evidence="1">Multi-pass membrane protein</topology>
    </subcellularLocation>
</comment>
<evidence type="ECO:0000313" key="11">
    <source>
        <dbReference type="Proteomes" id="UP001152888"/>
    </source>
</evidence>
<dbReference type="Pfam" id="PF05478">
    <property type="entry name" value="Prominin"/>
    <property type="match status" value="1"/>
</dbReference>
<accession>A0A9P0PMN1</accession>
<evidence type="ECO:0000256" key="5">
    <source>
        <dbReference type="ARBA" id="ARBA00023136"/>
    </source>
</evidence>
<evidence type="ECO:0000256" key="7">
    <source>
        <dbReference type="SAM" id="Coils"/>
    </source>
</evidence>
<evidence type="ECO:0000256" key="2">
    <source>
        <dbReference type="ARBA" id="ARBA00006058"/>
    </source>
</evidence>
<comment type="caution">
    <text evidence="10">The sequence shown here is derived from an EMBL/GenBank/DDBJ whole genome shotgun (WGS) entry which is preliminary data.</text>
</comment>
<proteinExistence type="inferred from homology"/>
<feature type="transmembrane region" description="Helical" evidence="8">
    <location>
        <begin position="223"/>
        <end position="242"/>
    </location>
</feature>
<sequence length="989" mass="111384">MAQGLVMLIVIVYCFGNGYSDSVKVIQPVSTRNSSAFVENCTSIHELLWDGKLDINGDYRTPREDVTNKSWVIIRSRLHDENETEALKVITEWSNIVELQFLDIPRGDDMKIDELHLDEEQLSFETVSNLVSFLEPSQFPMDILIETYRNQTPVAIGLIVFKVLKMDIALISWTVIWAVICLMIPIIIMTNLCCKIDKHAGVDDNLSIDSDIRQEKTKRCFKILLQVLAILYLIPAVIILAANEQMAKALNKLPESVEIMYGDIQTFIKNTHMQISFAATSSTDIAIEEISKDLEAMSILLGVPYQQAISVDTGIDTVLFNLEDLKISAAKIAAIVADLMIDCGATKLAGEVLQEQLSDISRQLTVVRQQCTMKDRTLCYTLQYSGYDVTFTLENITKEEKLQDLEKVVAREDFNNSLDSPRKHFGSLPSQMLSQSSSFSADLNALLRKKRSEVFSSITSLDQLMRYVSESVKDSEHNATEGAQKLSEWSFFIWLAIVGISGLVCLTWILLLCGAPCTESGPSPKEASTLIAALIFATLTALIVWGQATVALILGVHGNAWVCQPLFDHPHYTVLSGLFDQDGLFYKNGVFHKFDQDANESITISNVLKNCQRDQPAYKSFNLHNQINVDKLFNIEEWTALKALLANFTLTKTSLEILGPSLRLNLQSLSTMTTANLTSYRLLASEPITRKDLDAFADQLNTVARQMIDPVSSRKMDNIAHSVRQIINNELHQLKKIKSDVLYKITMLEILLPPLNRQVNQSLRDLQRIQSYLDNEERELEKQNRKRYSDRLQNYLHELHTYVTTKVGKEIGKCRPLWKVYHSARLYVCKFIIDSWNTIALFSYFSILICVVLSPVAIKLLKMYKMGSEYVPGSIRDSQRGLIMDNGLNWATPPVSCTPEDRQSPIIASQHFEHSSPPVWATEPGPSRQFRTSVVPPTPPSPSKFPTISAGILKANLVHVGTVLQECSSPYSGVRLDDLSGHEQHRLRF</sequence>
<feature type="signal peptide" evidence="9">
    <location>
        <begin position="1"/>
        <end position="20"/>
    </location>
</feature>
<organism evidence="10 11">
    <name type="scientific">Acanthoscelides obtectus</name>
    <name type="common">Bean weevil</name>
    <name type="synonym">Bruchus obtectus</name>
    <dbReference type="NCBI Taxonomy" id="200917"/>
    <lineage>
        <taxon>Eukaryota</taxon>
        <taxon>Metazoa</taxon>
        <taxon>Ecdysozoa</taxon>
        <taxon>Arthropoda</taxon>
        <taxon>Hexapoda</taxon>
        <taxon>Insecta</taxon>
        <taxon>Pterygota</taxon>
        <taxon>Neoptera</taxon>
        <taxon>Endopterygota</taxon>
        <taxon>Coleoptera</taxon>
        <taxon>Polyphaga</taxon>
        <taxon>Cucujiformia</taxon>
        <taxon>Chrysomeloidea</taxon>
        <taxon>Chrysomelidae</taxon>
        <taxon>Bruchinae</taxon>
        <taxon>Bruchini</taxon>
        <taxon>Acanthoscelides</taxon>
    </lineage>
</organism>
<dbReference type="InterPro" id="IPR008795">
    <property type="entry name" value="Prominin"/>
</dbReference>
<feature type="chain" id="PRO_5040510620" evidence="9">
    <location>
        <begin position="21"/>
        <end position="989"/>
    </location>
</feature>
<evidence type="ECO:0000256" key="9">
    <source>
        <dbReference type="SAM" id="SignalP"/>
    </source>
</evidence>
<dbReference type="PANTHER" id="PTHR22730">
    <property type="entry name" value="PROMININ PROM PROTEIN"/>
    <property type="match status" value="1"/>
</dbReference>
<evidence type="ECO:0000256" key="1">
    <source>
        <dbReference type="ARBA" id="ARBA00004141"/>
    </source>
</evidence>
<evidence type="ECO:0000256" key="8">
    <source>
        <dbReference type="SAM" id="Phobius"/>
    </source>
</evidence>
<feature type="transmembrane region" description="Helical" evidence="8">
    <location>
        <begin position="491"/>
        <end position="515"/>
    </location>
</feature>
<name>A0A9P0PMN1_ACAOB</name>
<dbReference type="EMBL" id="CAKOFQ010007076">
    <property type="protein sequence ID" value="CAH1989974.1"/>
    <property type="molecule type" value="Genomic_DNA"/>
</dbReference>
<evidence type="ECO:0000313" key="10">
    <source>
        <dbReference type="EMBL" id="CAH1989974.1"/>
    </source>
</evidence>
<keyword evidence="9" id="KW-0732">Signal</keyword>
<keyword evidence="6" id="KW-0325">Glycoprotein</keyword>
<keyword evidence="3 8" id="KW-0812">Transmembrane</keyword>
<dbReference type="AlphaFoldDB" id="A0A9P0PMN1"/>
<gene>
    <name evidence="10" type="ORF">ACAOBT_LOCUS19395</name>
</gene>
<keyword evidence="4 8" id="KW-1133">Transmembrane helix</keyword>
<evidence type="ECO:0000256" key="3">
    <source>
        <dbReference type="ARBA" id="ARBA00022692"/>
    </source>
</evidence>
<dbReference type="PANTHER" id="PTHR22730:SF1">
    <property type="entry name" value="PROMININ-LIKE PROTEIN"/>
    <property type="match status" value="1"/>
</dbReference>
<feature type="transmembrane region" description="Helical" evidence="8">
    <location>
        <begin position="527"/>
        <end position="546"/>
    </location>
</feature>
<reference evidence="10" key="1">
    <citation type="submission" date="2022-03" db="EMBL/GenBank/DDBJ databases">
        <authorList>
            <person name="Sayadi A."/>
        </authorList>
    </citation>
    <scope>NUCLEOTIDE SEQUENCE</scope>
</reference>
<dbReference type="OrthoDB" id="8188647at2759"/>
<dbReference type="Proteomes" id="UP001152888">
    <property type="component" value="Unassembled WGS sequence"/>
</dbReference>
<keyword evidence="5 8" id="KW-0472">Membrane</keyword>
<keyword evidence="7" id="KW-0175">Coiled coil</keyword>
<comment type="similarity">
    <text evidence="2">Belongs to the prominin family.</text>
</comment>
<dbReference type="GO" id="GO:0016020">
    <property type="term" value="C:membrane"/>
    <property type="evidence" value="ECO:0007669"/>
    <property type="project" value="UniProtKB-SubCell"/>
</dbReference>
<evidence type="ECO:0000256" key="6">
    <source>
        <dbReference type="ARBA" id="ARBA00023180"/>
    </source>
</evidence>
<protein>
    <submittedName>
        <fullName evidence="10">Uncharacterized protein</fullName>
    </submittedName>
</protein>